<accession>A0AAD3MCZ0</accession>
<dbReference type="AlphaFoldDB" id="A0AAD3MCZ0"/>
<protein>
    <submittedName>
        <fullName evidence="3">Proline-rich protein 18-like protein</fullName>
    </submittedName>
</protein>
<feature type="compositionally biased region" description="Low complexity" evidence="1">
    <location>
        <begin position="215"/>
        <end position="226"/>
    </location>
</feature>
<name>A0AAD3MCZ0_LATJO</name>
<feature type="compositionally biased region" description="Basic and acidic residues" evidence="1">
    <location>
        <begin position="297"/>
        <end position="306"/>
    </location>
</feature>
<feature type="domain" description="LITAF" evidence="2">
    <location>
        <begin position="21"/>
        <end position="65"/>
    </location>
</feature>
<reference evidence="3" key="1">
    <citation type="submission" date="2022-08" db="EMBL/GenBank/DDBJ databases">
        <title>Genome sequencing of akame (Lates japonicus).</title>
        <authorList>
            <person name="Hashiguchi Y."/>
            <person name="Takahashi H."/>
        </authorList>
    </citation>
    <scope>NUCLEOTIDE SEQUENCE</scope>
    <source>
        <strain evidence="3">Kochi</strain>
    </source>
</reference>
<feature type="compositionally biased region" description="Basic and acidic residues" evidence="1">
    <location>
        <begin position="158"/>
        <end position="171"/>
    </location>
</feature>
<feature type="region of interest" description="Disordered" evidence="1">
    <location>
        <begin position="273"/>
        <end position="330"/>
    </location>
</feature>
<dbReference type="Pfam" id="PF10601">
    <property type="entry name" value="zf-LITAF-like"/>
    <property type="match status" value="1"/>
</dbReference>
<comment type="caution">
    <text evidence="3">The sequence shown here is derived from an EMBL/GenBank/DDBJ whole genome shotgun (WGS) entry which is preliminary data.</text>
</comment>
<dbReference type="Proteomes" id="UP001279410">
    <property type="component" value="Unassembled WGS sequence"/>
</dbReference>
<evidence type="ECO:0000313" key="3">
    <source>
        <dbReference type="EMBL" id="GLD52123.1"/>
    </source>
</evidence>
<keyword evidence="4" id="KW-1185">Reference proteome</keyword>
<feature type="compositionally biased region" description="Polar residues" evidence="1">
    <location>
        <begin position="227"/>
        <end position="240"/>
    </location>
</feature>
<proteinExistence type="predicted"/>
<dbReference type="InterPro" id="IPR006629">
    <property type="entry name" value="LITAF"/>
</dbReference>
<sequence length="400" mass="44356">MLITLVSQPKFVSYETELYRSPALTSCPSCQTQVTTQVTHKVGAHAWLMCLVFVLCGVDEHYWIPAATHQPSADRCMAEDASEYLPTLSESVSSFVPSTFFFQHFSRKTELLSYLILCVAKMPFIPPVSIARSVSGLTGKERPISSTSSTTAVAKTRVPREDKGSSVKERLTLNLKQLGKKSQPRSHLPTAKGVSGAELCAKRRDRLLPTSQTDSLPASSSGESLSKTQQQRHVSQSSIKSEPEVKTRTRHQEEARFTLTLTPEAVLLLQRRNSERHQRSAARNAESGGGVSGGAADSRRRRENVSKRHQPATQRHSTPKSRVPVKNNGDAELGDISSFVKISLLNERHKYDDVEYEEEEDYGVDERVVLKCTEWLRGLENTPVTVGNSLNKTVSSVKSF</sequence>
<feature type="compositionally biased region" description="Basic and acidic residues" evidence="1">
    <location>
        <begin position="241"/>
        <end position="256"/>
    </location>
</feature>
<gene>
    <name evidence="3" type="ORF">AKAME5_000506700</name>
</gene>
<evidence type="ECO:0000256" key="1">
    <source>
        <dbReference type="SAM" id="MobiDB-lite"/>
    </source>
</evidence>
<organism evidence="3 4">
    <name type="scientific">Lates japonicus</name>
    <name type="common">Japanese lates</name>
    <dbReference type="NCBI Taxonomy" id="270547"/>
    <lineage>
        <taxon>Eukaryota</taxon>
        <taxon>Metazoa</taxon>
        <taxon>Chordata</taxon>
        <taxon>Craniata</taxon>
        <taxon>Vertebrata</taxon>
        <taxon>Euteleostomi</taxon>
        <taxon>Actinopterygii</taxon>
        <taxon>Neopterygii</taxon>
        <taxon>Teleostei</taxon>
        <taxon>Neoteleostei</taxon>
        <taxon>Acanthomorphata</taxon>
        <taxon>Carangaria</taxon>
        <taxon>Carangaria incertae sedis</taxon>
        <taxon>Centropomidae</taxon>
        <taxon>Lates</taxon>
    </lineage>
</organism>
<evidence type="ECO:0000259" key="2">
    <source>
        <dbReference type="Pfam" id="PF10601"/>
    </source>
</evidence>
<evidence type="ECO:0000313" key="4">
    <source>
        <dbReference type="Proteomes" id="UP001279410"/>
    </source>
</evidence>
<dbReference type="EMBL" id="BRZM01000013">
    <property type="protein sequence ID" value="GLD52123.1"/>
    <property type="molecule type" value="Genomic_DNA"/>
</dbReference>
<feature type="region of interest" description="Disordered" evidence="1">
    <location>
        <begin position="139"/>
        <end position="258"/>
    </location>
</feature>
<dbReference type="Pfam" id="PF15671">
    <property type="entry name" value="PRR18"/>
    <property type="match status" value="1"/>
</dbReference>
<dbReference type="InterPro" id="IPR031369">
    <property type="entry name" value="PRR18"/>
</dbReference>